<dbReference type="SUPFAM" id="SSF54277">
    <property type="entry name" value="CAD &amp; PB1 domains"/>
    <property type="match status" value="1"/>
</dbReference>
<dbReference type="GO" id="GO:0008270">
    <property type="term" value="F:zinc ion binding"/>
    <property type="evidence" value="ECO:0007669"/>
    <property type="project" value="UniProtKB-KW"/>
</dbReference>
<feature type="region of interest" description="Disordered" evidence="12">
    <location>
        <begin position="85"/>
        <end position="104"/>
    </location>
</feature>
<dbReference type="GO" id="GO:0015031">
    <property type="term" value="P:protein transport"/>
    <property type="evidence" value="ECO:0007669"/>
    <property type="project" value="UniProtKB-KW"/>
</dbReference>
<reference evidence="16 17" key="1">
    <citation type="journal article" date="2018" name="Mol. Plant">
        <title>The genome of Artemisia annua provides insight into the evolution of Asteraceae family and artemisinin biosynthesis.</title>
        <authorList>
            <person name="Shen Q."/>
            <person name="Zhang L."/>
            <person name="Liao Z."/>
            <person name="Wang S."/>
            <person name="Yan T."/>
            <person name="Shi P."/>
            <person name="Liu M."/>
            <person name="Fu X."/>
            <person name="Pan Q."/>
            <person name="Wang Y."/>
            <person name="Lv Z."/>
            <person name="Lu X."/>
            <person name="Zhang F."/>
            <person name="Jiang W."/>
            <person name="Ma Y."/>
            <person name="Chen M."/>
            <person name="Hao X."/>
            <person name="Li L."/>
            <person name="Tang Y."/>
            <person name="Lv G."/>
            <person name="Zhou Y."/>
            <person name="Sun X."/>
            <person name="Brodelius P.E."/>
            <person name="Rose J.K.C."/>
            <person name="Tang K."/>
        </authorList>
    </citation>
    <scope>NUCLEOTIDE SEQUENCE [LARGE SCALE GENOMIC DNA]</scope>
    <source>
        <strain evidence="17">cv. Huhao1</strain>
        <tissue evidence="16">Leaf</tissue>
    </source>
</reference>
<keyword evidence="6 11" id="KW-0863">Zinc-finger</keyword>
<feature type="compositionally biased region" description="Polar residues" evidence="12">
    <location>
        <begin position="168"/>
        <end position="177"/>
    </location>
</feature>
<dbReference type="Gene3D" id="2.60.40.10">
    <property type="entry name" value="Immunoglobulins"/>
    <property type="match status" value="1"/>
</dbReference>
<dbReference type="FunFam" id="2.60.40.10:FF:000199">
    <property type="entry name" value="next to BRCA1 gene 1 protein-like"/>
    <property type="match status" value="1"/>
</dbReference>
<dbReference type="GO" id="GO:0005776">
    <property type="term" value="C:autophagosome"/>
    <property type="evidence" value="ECO:0007669"/>
    <property type="project" value="UniProtKB-SubCell"/>
</dbReference>
<dbReference type="SUPFAM" id="SSF46934">
    <property type="entry name" value="UBA-like"/>
    <property type="match status" value="1"/>
</dbReference>
<sequence length="862" mass="93306">MASIVIKVKYGETLRRFTSSVNENKLALDIAMLRAKIRTLFAFDSNVEFTMTYVDEDGDSVTLADDDDVRDVVRQSLNPLRITVTLNGSNGNGNGNAGGSSRAAEPVSQALNAGVSEILKSVNEPLRKALESVPVELANKASSSAPALAELVEKMKAVYLSQMSASMARPNVNTESSTVKESKAPVSNTEAGSSSLKKKDKHRKGTEGVKFRDVHPPKGVDLNVPYFGYESFQTPFDATKGAGEGSSGTNKNTADGAETKMDEDIKGSLNEPLLRSATPTSGSPLVDHMNQMRQYCQDRMAAQAAQVAQVAAEFKKVATDSGRSPSWSQGMLNSANQCPFSGMPLQTDSDSHGHHRHSRGHHWKRHGLDNNGIGTIFHRGVRCDGCGVHPITGPRYKSKVKDDYDLCSVCFAGMGTASDYVRIDRPMHGFRHHVPPFKGFYDPSLRFPPPTLPHALRAPGSKLPRSKLDSRFIVDVNVLDGTVMAPFTPFTKIWRMRNNGSITWPHGSQLQWIGGDRISNTLSVDVEIPADGLPVDNELDVAVDFTAPELPGRYVSYWRMAAPGGQKFGQRVWVLIQVDAAMTDLGETSFNLNLPPVMTNPEAANQVPSVDHLLSGKNSSGVINWEGTSSDSQPKDHELNFPINDSLIIDNGGVSSPMPALSSPVEPVTPAVSSVFNSTQVENALASLPSGPEVSSRLYPTVGLDTGSVEPINYPTVDYSVMPPPVVSEYVPSVLKAYPSPPVMDSGVSSGVNATPSPSVPVVQTTGPSAQEVRDDQEEALVKDLADMGFKQLDLNKEVLRLNNYDLEKSIDSLCGVSDWDPMLDELQEMGFADDETNRRLLKKNNGSIKRVVMDLINGEKA</sequence>
<evidence type="ECO:0000259" key="14">
    <source>
        <dbReference type="PROSITE" id="PS50135"/>
    </source>
</evidence>
<dbReference type="CDD" id="cd14319">
    <property type="entry name" value="UBA_NBR1"/>
    <property type="match status" value="1"/>
</dbReference>
<organism evidence="16 17">
    <name type="scientific">Artemisia annua</name>
    <name type="common">Sweet wormwood</name>
    <dbReference type="NCBI Taxonomy" id="35608"/>
    <lineage>
        <taxon>Eukaryota</taxon>
        <taxon>Viridiplantae</taxon>
        <taxon>Streptophyta</taxon>
        <taxon>Embryophyta</taxon>
        <taxon>Tracheophyta</taxon>
        <taxon>Spermatophyta</taxon>
        <taxon>Magnoliopsida</taxon>
        <taxon>eudicotyledons</taxon>
        <taxon>Gunneridae</taxon>
        <taxon>Pentapetalae</taxon>
        <taxon>asterids</taxon>
        <taxon>campanulids</taxon>
        <taxon>Asterales</taxon>
        <taxon>Asteraceae</taxon>
        <taxon>Asteroideae</taxon>
        <taxon>Anthemideae</taxon>
        <taxon>Artemisiinae</taxon>
        <taxon>Artemisia</taxon>
    </lineage>
</organism>
<feature type="region of interest" description="Disordered" evidence="12">
    <location>
        <begin position="748"/>
        <end position="774"/>
    </location>
</feature>
<dbReference type="Gene3D" id="3.30.60.90">
    <property type="match status" value="1"/>
</dbReference>
<dbReference type="Pfam" id="PF24932">
    <property type="entry name" value="UBA_NBR1_C"/>
    <property type="match status" value="2"/>
</dbReference>
<comment type="caution">
    <text evidence="16">The sequence shown here is derived from an EMBL/GenBank/DDBJ whole genome shotgun (WGS) entry which is preliminary data.</text>
</comment>
<dbReference type="Gene3D" id="3.10.20.90">
    <property type="entry name" value="Phosphatidylinositol 3-kinase Catalytic Subunit, Chain A, domain 1"/>
    <property type="match status" value="1"/>
</dbReference>
<keyword evidence="7" id="KW-0862">Zinc</keyword>
<dbReference type="Pfam" id="PF16158">
    <property type="entry name" value="N_BRCA1_IG"/>
    <property type="match status" value="1"/>
</dbReference>
<keyword evidence="3" id="KW-0813">Transport</keyword>
<evidence type="ECO:0000259" key="15">
    <source>
        <dbReference type="PROSITE" id="PS51745"/>
    </source>
</evidence>
<dbReference type="FunFam" id="1.10.8.10:FF:000085">
    <property type="entry name" value="protein NBR1 homolog"/>
    <property type="match status" value="1"/>
</dbReference>
<dbReference type="InterPro" id="IPR043145">
    <property type="entry name" value="Znf_ZZ_sf"/>
</dbReference>
<dbReference type="Pfam" id="PF00564">
    <property type="entry name" value="PB1"/>
    <property type="match status" value="1"/>
</dbReference>
<dbReference type="PANTHER" id="PTHR20930:SF0">
    <property type="entry name" value="PROTEIN ILRUN"/>
    <property type="match status" value="1"/>
</dbReference>
<keyword evidence="5" id="KW-0479">Metal-binding</keyword>
<dbReference type="InterPro" id="IPR056893">
    <property type="entry name" value="UBA_Nbr1_C"/>
</dbReference>
<evidence type="ECO:0000256" key="5">
    <source>
        <dbReference type="ARBA" id="ARBA00022723"/>
    </source>
</evidence>
<dbReference type="PANTHER" id="PTHR20930">
    <property type="entry name" value="OVARIAN CARCINOMA ANTIGEN CA125-RELATED"/>
    <property type="match status" value="1"/>
</dbReference>
<dbReference type="InterPro" id="IPR000433">
    <property type="entry name" value="Znf_ZZ"/>
</dbReference>
<dbReference type="SUPFAM" id="SSF57850">
    <property type="entry name" value="RING/U-box"/>
    <property type="match status" value="1"/>
</dbReference>
<evidence type="ECO:0000256" key="12">
    <source>
        <dbReference type="SAM" id="MobiDB-lite"/>
    </source>
</evidence>
<gene>
    <name evidence="16" type="ORF">CTI12_AA154920</name>
</gene>
<evidence type="ECO:0000256" key="3">
    <source>
        <dbReference type="ARBA" id="ARBA00022448"/>
    </source>
</evidence>
<dbReference type="GO" id="GO:0031410">
    <property type="term" value="C:cytoplasmic vesicle"/>
    <property type="evidence" value="ECO:0007669"/>
    <property type="project" value="UniProtKB-KW"/>
</dbReference>
<dbReference type="SMART" id="SM00291">
    <property type="entry name" value="ZnF_ZZ"/>
    <property type="match status" value="1"/>
</dbReference>
<feature type="compositionally biased region" description="Polar residues" evidence="12">
    <location>
        <begin position="184"/>
        <end position="195"/>
    </location>
</feature>
<dbReference type="GO" id="GO:0006914">
    <property type="term" value="P:autophagy"/>
    <property type="evidence" value="ECO:0007669"/>
    <property type="project" value="UniProtKB-KW"/>
</dbReference>
<feature type="compositionally biased region" description="Basic and acidic residues" evidence="12">
    <location>
        <begin position="205"/>
        <end position="214"/>
    </location>
</feature>
<keyword evidence="8" id="KW-0653">Protein transport</keyword>
<dbReference type="Proteomes" id="UP000245207">
    <property type="component" value="Unassembled WGS sequence"/>
</dbReference>
<feature type="domain" description="PB1" evidence="15">
    <location>
        <begin position="3"/>
        <end position="87"/>
    </location>
</feature>
<proteinExistence type="predicted"/>
<dbReference type="SMART" id="SM00666">
    <property type="entry name" value="PB1"/>
    <property type="match status" value="1"/>
</dbReference>
<dbReference type="InterPro" id="IPR013783">
    <property type="entry name" value="Ig-like_fold"/>
</dbReference>
<name>A0A2U1P8I9_ARTAN</name>
<dbReference type="InterPro" id="IPR053793">
    <property type="entry name" value="PB1-like"/>
</dbReference>
<keyword evidence="4" id="KW-0926">Vacuole</keyword>
<dbReference type="EMBL" id="PKPP01001513">
    <property type="protein sequence ID" value="PWA82068.1"/>
    <property type="molecule type" value="Genomic_DNA"/>
</dbReference>
<feature type="domain" description="ZZ-type" evidence="14">
    <location>
        <begin position="378"/>
        <end position="428"/>
    </location>
</feature>
<evidence type="ECO:0000256" key="4">
    <source>
        <dbReference type="ARBA" id="ARBA00022554"/>
    </source>
</evidence>
<evidence type="ECO:0000313" key="16">
    <source>
        <dbReference type="EMBL" id="PWA82068.1"/>
    </source>
</evidence>
<dbReference type="CDD" id="cd14947">
    <property type="entry name" value="NBR1_like"/>
    <property type="match status" value="1"/>
</dbReference>
<feature type="region of interest" description="Disordered" evidence="12">
    <location>
        <begin position="238"/>
        <end position="259"/>
    </location>
</feature>
<dbReference type="InterPro" id="IPR015940">
    <property type="entry name" value="UBA"/>
</dbReference>
<feature type="domain" description="UBA" evidence="13">
    <location>
        <begin position="774"/>
        <end position="814"/>
    </location>
</feature>
<dbReference type="STRING" id="35608.A0A2U1P8I9"/>
<evidence type="ECO:0000313" key="17">
    <source>
        <dbReference type="Proteomes" id="UP000245207"/>
    </source>
</evidence>
<feature type="compositionally biased region" description="Polar residues" evidence="12">
    <location>
        <begin position="748"/>
        <end position="769"/>
    </location>
</feature>
<protein>
    <submittedName>
        <fullName evidence="16">PB1 domain, Zinc finger, ZZ-type, UBA-like, Next to BRCA1, central domain protein</fullName>
    </submittedName>
</protein>
<evidence type="ECO:0000256" key="1">
    <source>
        <dbReference type="ARBA" id="ARBA00004116"/>
    </source>
</evidence>
<dbReference type="PROSITE" id="PS50135">
    <property type="entry name" value="ZF_ZZ_2"/>
    <property type="match status" value="1"/>
</dbReference>
<evidence type="ECO:0000256" key="11">
    <source>
        <dbReference type="PROSITE-ProRule" id="PRU00228"/>
    </source>
</evidence>
<evidence type="ECO:0000256" key="2">
    <source>
        <dbReference type="ARBA" id="ARBA00004419"/>
    </source>
</evidence>
<dbReference type="Pfam" id="PF00569">
    <property type="entry name" value="ZZ"/>
    <property type="match status" value="1"/>
</dbReference>
<dbReference type="InterPro" id="IPR009060">
    <property type="entry name" value="UBA-like_sf"/>
</dbReference>
<dbReference type="InterPro" id="IPR000270">
    <property type="entry name" value="PB1_dom"/>
</dbReference>
<evidence type="ECO:0000256" key="9">
    <source>
        <dbReference type="ARBA" id="ARBA00023006"/>
    </source>
</evidence>
<keyword evidence="10" id="KW-0968">Cytoplasmic vesicle</keyword>
<comment type="subcellular location">
    <subcellularLocation>
        <location evidence="2">Cytoplasmic vesicle</location>
        <location evidence="2">Autophagosome</location>
    </subcellularLocation>
    <subcellularLocation>
        <location evidence="1">Vacuole</location>
    </subcellularLocation>
</comment>
<evidence type="ECO:0000256" key="6">
    <source>
        <dbReference type="ARBA" id="ARBA00022771"/>
    </source>
</evidence>
<accession>A0A2U1P8I9</accession>
<dbReference type="InterPro" id="IPR032350">
    <property type="entry name" value="Nbr1_FW"/>
</dbReference>
<dbReference type="OrthoDB" id="661148at2759"/>
<keyword evidence="9" id="KW-0072">Autophagy</keyword>
<dbReference type="PROSITE" id="PS50030">
    <property type="entry name" value="UBA"/>
    <property type="match status" value="1"/>
</dbReference>
<keyword evidence="17" id="KW-1185">Reference proteome</keyword>
<evidence type="ECO:0000256" key="10">
    <source>
        <dbReference type="ARBA" id="ARBA00023329"/>
    </source>
</evidence>
<dbReference type="PROSITE" id="PS51745">
    <property type="entry name" value="PB1"/>
    <property type="match status" value="1"/>
</dbReference>
<evidence type="ECO:0000259" key="13">
    <source>
        <dbReference type="PROSITE" id="PS50030"/>
    </source>
</evidence>
<evidence type="ECO:0000256" key="7">
    <source>
        <dbReference type="ARBA" id="ARBA00022833"/>
    </source>
</evidence>
<feature type="region of interest" description="Disordered" evidence="12">
    <location>
        <begin position="267"/>
        <end position="286"/>
    </location>
</feature>
<evidence type="ECO:0000256" key="8">
    <source>
        <dbReference type="ARBA" id="ARBA00022927"/>
    </source>
</evidence>
<dbReference type="AlphaFoldDB" id="A0A2U1P8I9"/>
<feature type="region of interest" description="Disordered" evidence="12">
    <location>
        <begin position="168"/>
        <end position="214"/>
    </location>
</feature>
<dbReference type="Gene3D" id="1.10.8.10">
    <property type="entry name" value="DNA helicase RuvA subunit, C-terminal domain"/>
    <property type="match status" value="2"/>
</dbReference>